<sequence length="116" mass="13213">MAEILTYAEAEEIYHVMEANIDRRDEDIAGMYKDMKARAVKYANIRAGWNLLSTAEKREKDPSRTTAHDAFIASLGSIARLEGEAGKQWRERLSDDRKRIGDFACFIALFEGVQAR</sequence>
<reference evidence="1" key="2">
    <citation type="journal article" date="2021" name="PeerJ">
        <title>Extensive microbial diversity within the chicken gut microbiome revealed by metagenomics and culture.</title>
        <authorList>
            <person name="Gilroy R."/>
            <person name="Ravi A."/>
            <person name="Getino M."/>
            <person name="Pursley I."/>
            <person name="Horton D.L."/>
            <person name="Alikhan N.F."/>
            <person name="Baker D."/>
            <person name="Gharbi K."/>
            <person name="Hall N."/>
            <person name="Watson M."/>
            <person name="Adriaenssens E.M."/>
            <person name="Foster-Nyarko E."/>
            <person name="Jarju S."/>
            <person name="Secka A."/>
            <person name="Antonio M."/>
            <person name="Oren A."/>
            <person name="Chaudhuri R.R."/>
            <person name="La Ragione R."/>
            <person name="Hildebrand F."/>
            <person name="Pallen M.J."/>
        </authorList>
    </citation>
    <scope>NUCLEOTIDE SEQUENCE</scope>
    <source>
        <strain evidence="1">ChiSxjej1B13-7041</strain>
    </source>
</reference>
<dbReference type="Proteomes" id="UP000886841">
    <property type="component" value="Unassembled WGS sequence"/>
</dbReference>
<evidence type="ECO:0000313" key="1">
    <source>
        <dbReference type="EMBL" id="HIR92998.1"/>
    </source>
</evidence>
<accession>A0A9D1JFJ0</accession>
<dbReference type="AlphaFoldDB" id="A0A9D1JFJ0"/>
<protein>
    <submittedName>
        <fullName evidence="1">Uncharacterized protein</fullName>
    </submittedName>
</protein>
<name>A0A9D1JFJ0_9FIRM</name>
<organism evidence="1 2">
    <name type="scientific">Candidatus Egerieimonas intestinavium</name>
    <dbReference type="NCBI Taxonomy" id="2840777"/>
    <lineage>
        <taxon>Bacteria</taxon>
        <taxon>Bacillati</taxon>
        <taxon>Bacillota</taxon>
        <taxon>Clostridia</taxon>
        <taxon>Lachnospirales</taxon>
        <taxon>Lachnospiraceae</taxon>
        <taxon>Lachnospiraceae incertae sedis</taxon>
        <taxon>Candidatus Egerieimonas</taxon>
    </lineage>
</organism>
<comment type="caution">
    <text evidence="1">The sequence shown here is derived from an EMBL/GenBank/DDBJ whole genome shotgun (WGS) entry which is preliminary data.</text>
</comment>
<dbReference type="EMBL" id="DVHU01000059">
    <property type="protein sequence ID" value="HIR92998.1"/>
    <property type="molecule type" value="Genomic_DNA"/>
</dbReference>
<reference evidence="1" key="1">
    <citation type="submission" date="2020-10" db="EMBL/GenBank/DDBJ databases">
        <authorList>
            <person name="Gilroy R."/>
        </authorList>
    </citation>
    <scope>NUCLEOTIDE SEQUENCE</scope>
    <source>
        <strain evidence="1">ChiSxjej1B13-7041</strain>
    </source>
</reference>
<proteinExistence type="predicted"/>
<evidence type="ECO:0000313" key="2">
    <source>
        <dbReference type="Proteomes" id="UP000886841"/>
    </source>
</evidence>
<gene>
    <name evidence="1" type="ORF">IAB98_06230</name>
</gene>